<feature type="non-terminal residue" evidence="2">
    <location>
        <position position="1"/>
    </location>
</feature>
<name>A0AA36GAW0_9BILA</name>
<dbReference type="AlphaFoldDB" id="A0AA36GAW0"/>
<protein>
    <submittedName>
        <fullName evidence="2">Uncharacterized protein</fullName>
    </submittedName>
</protein>
<organism evidence="2 3">
    <name type="scientific">Mesorhabditis spiculigera</name>
    <dbReference type="NCBI Taxonomy" id="96644"/>
    <lineage>
        <taxon>Eukaryota</taxon>
        <taxon>Metazoa</taxon>
        <taxon>Ecdysozoa</taxon>
        <taxon>Nematoda</taxon>
        <taxon>Chromadorea</taxon>
        <taxon>Rhabditida</taxon>
        <taxon>Rhabditina</taxon>
        <taxon>Rhabditomorpha</taxon>
        <taxon>Rhabditoidea</taxon>
        <taxon>Rhabditidae</taxon>
        <taxon>Mesorhabditinae</taxon>
        <taxon>Mesorhabditis</taxon>
    </lineage>
</organism>
<keyword evidence="3" id="KW-1185">Reference proteome</keyword>
<dbReference type="Proteomes" id="UP001177023">
    <property type="component" value="Unassembled WGS sequence"/>
</dbReference>
<evidence type="ECO:0000256" key="1">
    <source>
        <dbReference type="SAM" id="SignalP"/>
    </source>
</evidence>
<evidence type="ECO:0000313" key="3">
    <source>
        <dbReference type="Proteomes" id="UP001177023"/>
    </source>
</evidence>
<sequence length="134" mass="13715">MNASFGVLALLAILGMASAMFVPPFYHGPDNYHHDNHHQYDSRGFEHHGGHHGRFKRGYGYGGGMGGGYGGMGGGFGGGMGGMGGMGGGMSGMGGGQMGGQFPGIMQSNQNSWGSFSSSRQGGFNNQESALIMG</sequence>
<comment type="caution">
    <text evidence="2">The sequence shown here is derived from an EMBL/GenBank/DDBJ whole genome shotgun (WGS) entry which is preliminary data.</text>
</comment>
<dbReference type="EMBL" id="CATQJA010002664">
    <property type="protein sequence ID" value="CAJ0581926.1"/>
    <property type="molecule type" value="Genomic_DNA"/>
</dbReference>
<feature type="chain" id="PRO_5041231268" evidence="1">
    <location>
        <begin position="20"/>
        <end position="134"/>
    </location>
</feature>
<keyword evidence="1" id="KW-0732">Signal</keyword>
<gene>
    <name evidence="2" type="ORF">MSPICULIGERA_LOCUS20075</name>
</gene>
<proteinExistence type="predicted"/>
<evidence type="ECO:0000313" key="2">
    <source>
        <dbReference type="EMBL" id="CAJ0581926.1"/>
    </source>
</evidence>
<feature type="signal peptide" evidence="1">
    <location>
        <begin position="1"/>
        <end position="19"/>
    </location>
</feature>
<accession>A0AA36GAW0</accession>
<reference evidence="2" key="1">
    <citation type="submission" date="2023-06" db="EMBL/GenBank/DDBJ databases">
        <authorList>
            <person name="Delattre M."/>
        </authorList>
    </citation>
    <scope>NUCLEOTIDE SEQUENCE</scope>
    <source>
        <strain evidence="2">AF72</strain>
    </source>
</reference>